<dbReference type="PANTHER" id="PTHR24421">
    <property type="entry name" value="NITRATE/NITRITE SENSOR PROTEIN NARX-RELATED"/>
    <property type="match status" value="1"/>
</dbReference>
<feature type="transmembrane region" description="Helical" evidence="5">
    <location>
        <begin position="57"/>
        <end position="78"/>
    </location>
</feature>
<evidence type="ECO:0000256" key="1">
    <source>
        <dbReference type="ARBA" id="ARBA00022679"/>
    </source>
</evidence>
<sequence>MMRKLLDWGGGPGLRSTTPDSDEGSKAAPALAVLFSVMMIPAWIDALGQVREARPQLWALAAFVGVSYSVACILAVPLARKVSWSSQVLVCLALLAMGIAFVVLTGLENSWVLICALGIVAALMPPVVTIVVTLVTLVGLSVSAIHLGKFEAQLPNFVLLFSVTAAAALMVGLANAYVELKKARDQIAMFAVAKERARFARDLHDILGHSLTTITLKAGLARRVLEMDDLDRAMTEIRDVERLGRQALADVRATVSEYRVVTLSGELAGANETLRAAGIEADLPRAVDDVAPELQQVFGYVLREAVTNVVRHSGAQKMSVRLGNDWITVTDDGVGAPAHAVGNGLRGLSERMEAVGGTLEAGAVPRGGFQLRASAPVPEHPQHPPAPAEAENAVESTGGQA</sequence>
<evidence type="ECO:0000256" key="5">
    <source>
        <dbReference type="SAM" id="Phobius"/>
    </source>
</evidence>
<dbReference type="RefSeq" id="WP_344877854.1">
    <property type="nucleotide sequence ID" value="NZ_BAABAL010000017.1"/>
</dbReference>
<dbReference type="Gene3D" id="3.30.565.10">
    <property type="entry name" value="Histidine kinase-like ATPase, C-terminal domain"/>
    <property type="match status" value="1"/>
</dbReference>
<feature type="transmembrane region" description="Helical" evidence="5">
    <location>
        <begin position="111"/>
        <end position="137"/>
    </location>
</feature>
<evidence type="ECO:0000256" key="2">
    <source>
        <dbReference type="ARBA" id="ARBA00022777"/>
    </source>
</evidence>
<dbReference type="SUPFAM" id="SSF55874">
    <property type="entry name" value="ATPase domain of HSP90 chaperone/DNA topoisomerase II/histidine kinase"/>
    <property type="match status" value="1"/>
</dbReference>
<reference evidence="8" key="1">
    <citation type="journal article" date="2019" name="Int. J. Syst. Evol. Microbiol.">
        <title>The Global Catalogue of Microorganisms (GCM) 10K type strain sequencing project: providing services to taxonomists for standard genome sequencing and annotation.</title>
        <authorList>
            <consortium name="The Broad Institute Genomics Platform"/>
            <consortium name="The Broad Institute Genome Sequencing Center for Infectious Disease"/>
            <person name="Wu L."/>
            <person name="Ma J."/>
        </authorList>
    </citation>
    <scope>NUCLEOTIDE SEQUENCE [LARGE SCALE GENOMIC DNA]</scope>
    <source>
        <strain evidence="8">JCM 17342</strain>
    </source>
</reference>
<evidence type="ECO:0000256" key="3">
    <source>
        <dbReference type="ARBA" id="ARBA00023012"/>
    </source>
</evidence>
<keyword evidence="8" id="KW-1185">Reference proteome</keyword>
<gene>
    <name evidence="7" type="ORF">GCM10022247_44810</name>
</gene>
<evidence type="ECO:0000313" key="8">
    <source>
        <dbReference type="Proteomes" id="UP001501747"/>
    </source>
</evidence>
<proteinExistence type="predicted"/>
<keyword evidence="1" id="KW-0808">Transferase</keyword>
<dbReference type="Proteomes" id="UP001501747">
    <property type="component" value="Unassembled WGS sequence"/>
</dbReference>
<dbReference type="InterPro" id="IPR036890">
    <property type="entry name" value="HATPase_C_sf"/>
</dbReference>
<dbReference type="InterPro" id="IPR011712">
    <property type="entry name" value="Sig_transdc_His_kin_sub3_dim/P"/>
</dbReference>
<feature type="transmembrane region" description="Helical" evidence="5">
    <location>
        <begin position="157"/>
        <end position="178"/>
    </location>
</feature>
<dbReference type="InterPro" id="IPR050482">
    <property type="entry name" value="Sensor_HK_TwoCompSys"/>
</dbReference>
<organism evidence="7 8">
    <name type="scientific">Allokutzneria multivorans</name>
    <dbReference type="NCBI Taxonomy" id="1142134"/>
    <lineage>
        <taxon>Bacteria</taxon>
        <taxon>Bacillati</taxon>
        <taxon>Actinomycetota</taxon>
        <taxon>Actinomycetes</taxon>
        <taxon>Pseudonocardiales</taxon>
        <taxon>Pseudonocardiaceae</taxon>
        <taxon>Allokutzneria</taxon>
    </lineage>
</organism>
<dbReference type="Gene3D" id="1.20.5.1930">
    <property type="match status" value="1"/>
</dbReference>
<keyword evidence="5" id="KW-0472">Membrane</keyword>
<name>A0ABP7SVK7_9PSEU</name>
<accession>A0ABP7SVK7</accession>
<dbReference type="GO" id="GO:0016301">
    <property type="term" value="F:kinase activity"/>
    <property type="evidence" value="ECO:0007669"/>
    <property type="project" value="UniProtKB-KW"/>
</dbReference>
<feature type="region of interest" description="Disordered" evidence="4">
    <location>
        <begin position="373"/>
        <end position="401"/>
    </location>
</feature>
<keyword evidence="3" id="KW-0902">Two-component regulatory system</keyword>
<feature type="transmembrane region" description="Helical" evidence="5">
    <location>
        <begin position="27"/>
        <end position="45"/>
    </location>
</feature>
<evidence type="ECO:0000256" key="4">
    <source>
        <dbReference type="SAM" id="MobiDB-lite"/>
    </source>
</evidence>
<keyword evidence="5" id="KW-0812">Transmembrane</keyword>
<evidence type="ECO:0000313" key="7">
    <source>
        <dbReference type="EMBL" id="GAA4016681.1"/>
    </source>
</evidence>
<keyword evidence="5" id="KW-1133">Transmembrane helix</keyword>
<keyword evidence="2 7" id="KW-0418">Kinase</keyword>
<evidence type="ECO:0000259" key="6">
    <source>
        <dbReference type="Pfam" id="PF07730"/>
    </source>
</evidence>
<protein>
    <submittedName>
        <fullName evidence="7">Sensor histidine kinase</fullName>
    </submittedName>
</protein>
<dbReference type="EMBL" id="BAABAL010000017">
    <property type="protein sequence ID" value="GAA4016681.1"/>
    <property type="molecule type" value="Genomic_DNA"/>
</dbReference>
<dbReference type="PANTHER" id="PTHR24421:SF63">
    <property type="entry name" value="SENSOR HISTIDINE KINASE DESK"/>
    <property type="match status" value="1"/>
</dbReference>
<comment type="caution">
    <text evidence="7">The sequence shown here is derived from an EMBL/GenBank/DDBJ whole genome shotgun (WGS) entry which is preliminary data.</text>
</comment>
<feature type="domain" description="Signal transduction histidine kinase subgroup 3 dimerisation and phosphoacceptor" evidence="6">
    <location>
        <begin position="195"/>
        <end position="259"/>
    </location>
</feature>
<dbReference type="CDD" id="cd16917">
    <property type="entry name" value="HATPase_UhpB-NarQ-NarX-like"/>
    <property type="match status" value="1"/>
</dbReference>
<feature type="transmembrane region" description="Helical" evidence="5">
    <location>
        <begin position="84"/>
        <end position="104"/>
    </location>
</feature>
<dbReference type="Pfam" id="PF07730">
    <property type="entry name" value="HisKA_3"/>
    <property type="match status" value="1"/>
</dbReference>
<feature type="region of interest" description="Disordered" evidence="4">
    <location>
        <begin position="1"/>
        <end position="25"/>
    </location>
</feature>